<dbReference type="InterPro" id="IPR013598">
    <property type="entry name" value="Exportin-1/Importin-b-like"/>
</dbReference>
<dbReference type="Proteomes" id="UP001586593">
    <property type="component" value="Unassembled WGS sequence"/>
</dbReference>
<evidence type="ECO:0000313" key="15">
    <source>
        <dbReference type="Proteomes" id="UP001586593"/>
    </source>
</evidence>
<protein>
    <recommendedName>
        <fullName evidence="3 11">Exportin-T</fullName>
    </recommendedName>
    <alternativeName>
        <fullName evidence="11">Exportin(tRNA)</fullName>
    </alternativeName>
    <alternativeName>
        <fullName evidence="11">tRNA exportin</fullName>
    </alternativeName>
</protein>
<evidence type="ECO:0000256" key="11">
    <source>
        <dbReference type="RuleBase" id="RU366037"/>
    </source>
</evidence>
<keyword evidence="8 11" id="KW-0694">RNA-binding</keyword>
<comment type="subcellular location">
    <subcellularLocation>
        <location evidence="1 11">Cytoplasm</location>
    </subcellularLocation>
    <subcellularLocation>
        <location evidence="11">Nucleus</location>
    </subcellularLocation>
    <text evidence="11">Shuttles between the nucleus and the cytoplasm.</text>
</comment>
<dbReference type="InterPro" id="IPR040017">
    <property type="entry name" value="XPOT"/>
</dbReference>
<gene>
    <name evidence="14" type="ORF">VTK73DRAFT_2162</name>
</gene>
<evidence type="ECO:0000256" key="6">
    <source>
        <dbReference type="ARBA" id="ARBA00022555"/>
    </source>
</evidence>
<dbReference type="InterPro" id="IPR011989">
    <property type="entry name" value="ARM-like"/>
</dbReference>
<evidence type="ECO:0000313" key="14">
    <source>
        <dbReference type="EMBL" id="KAL1871294.1"/>
    </source>
</evidence>
<evidence type="ECO:0000256" key="9">
    <source>
        <dbReference type="ARBA" id="ARBA00023242"/>
    </source>
</evidence>
<dbReference type="EMBL" id="JAZHXJ010000159">
    <property type="protein sequence ID" value="KAL1871294.1"/>
    <property type="molecule type" value="Genomic_DNA"/>
</dbReference>
<evidence type="ECO:0000256" key="4">
    <source>
        <dbReference type="ARBA" id="ARBA00022448"/>
    </source>
</evidence>
<evidence type="ECO:0000256" key="8">
    <source>
        <dbReference type="ARBA" id="ARBA00022884"/>
    </source>
</evidence>
<evidence type="ECO:0000256" key="2">
    <source>
        <dbReference type="ARBA" id="ARBA00009466"/>
    </source>
</evidence>
<dbReference type="Gene3D" id="1.25.10.10">
    <property type="entry name" value="Leucine-rich Repeat Variant"/>
    <property type="match status" value="1"/>
</dbReference>
<keyword evidence="7" id="KW-0819">tRNA processing</keyword>
<feature type="domain" description="Exportin-T C-terminal" evidence="13">
    <location>
        <begin position="341"/>
        <end position="1022"/>
    </location>
</feature>
<reference evidence="14 15" key="1">
    <citation type="journal article" date="2024" name="Commun. Biol.">
        <title>Comparative genomic analysis of thermophilic fungi reveals convergent evolutionary adaptations and gene losses.</title>
        <authorList>
            <person name="Steindorff A.S."/>
            <person name="Aguilar-Pontes M.V."/>
            <person name="Robinson A.J."/>
            <person name="Andreopoulos B."/>
            <person name="LaButti K."/>
            <person name="Kuo A."/>
            <person name="Mondo S."/>
            <person name="Riley R."/>
            <person name="Otillar R."/>
            <person name="Haridas S."/>
            <person name="Lipzen A."/>
            <person name="Grimwood J."/>
            <person name="Schmutz J."/>
            <person name="Clum A."/>
            <person name="Reid I.D."/>
            <person name="Moisan M.C."/>
            <person name="Butler G."/>
            <person name="Nguyen T.T.M."/>
            <person name="Dewar K."/>
            <person name="Conant G."/>
            <person name="Drula E."/>
            <person name="Henrissat B."/>
            <person name="Hansel C."/>
            <person name="Singer S."/>
            <person name="Hutchinson M.I."/>
            <person name="de Vries R.P."/>
            <person name="Natvig D.O."/>
            <person name="Powell A.J."/>
            <person name="Tsang A."/>
            <person name="Grigoriev I.V."/>
        </authorList>
    </citation>
    <scope>NUCLEOTIDE SEQUENCE [LARGE SCALE GENOMIC DNA]</scope>
    <source>
        <strain evidence="14 15">ATCC 24622</strain>
    </source>
</reference>
<name>A0ABR3X6P8_9PEZI</name>
<evidence type="ECO:0000259" key="12">
    <source>
        <dbReference type="Pfam" id="PF08389"/>
    </source>
</evidence>
<keyword evidence="9 11" id="KW-0539">Nucleus</keyword>
<dbReference type="PANTHER" id="PTHR15952:SF11">
    <property type="entry name" value="EXPORTIN-T"/>
    <property type="match status" value="1"/>
</dbReference>
<keyword evidence="15" id="KW-1185">Reference proteome</keyword>
<dbReference type="InterPro" id="IPR045546">
    <property type="entry name" value="Exportin-T_C"/>
</dbReference>
<dbReference type="PANTHER" id="PTHR15952">
    <property type="entry name" value="EXPORTIN-T/LOS1"/>
    <property type="match status" value="1"/>
</dbReference>
<keyword evidence="4 11" id="KW-0813">Transport</keyword>
<organism evidence="14 15">
    <name type="scientific">Phialemonium thermophilum</name>
    <dbReference type="NCBI Taxonomy" id="223376"/>
    <lineage>
        <taxon>Eukaryota</taxon>
        <taxon>Fungi</taxon>
        <taxon>Dikarya</taxon>
        <taxon>Ascomycota</taxon>
        <taxon>Pezizomycotina</taxon>
        <taxon>Sordariomycetes</taxon>
        <taxon>Sordariomycetidae</taxon>
        <taxon>Cephalothecales</taxon>
        <taxon>Cephalothecaceae</taxon>
        <taxon>Phialemonium</taxon>
    </lineage>
</organism>
<dbReference type="SUPFAM" id="SSF48371">
    <property type="entry name" value="ARM repeat"/>
    <property type="match status" value="1"/>
</dbReference>
<evidence type="ECO:0000256" key="5">
    <source>
        <dbReference type="ARBA" id="ARBA00022490"/>
    </source>
</evidence>
<evidence type="ECO:0000256" key="3">
    <source>
        <dbReference type="ARBA" id="ARBA00018928"/>
    </source>
</evidence>
<comment type="caution">
    <text evidence="14">The sequence shown here is derived from an EMBL/GenBank/DDBJ whole genome shotgun (WGS) entry which is preliminary data.</text>
</comment>
<accession>A0ABR3X6P8</accession>
<keyword evidence="6 11" id="KW-0820">tRNA-binding</keyword>
<keyword evidence="5 11" id="KW-0963">Cytoplasm</keyword>
<feature type="domain" description="Exportin-1/Importin-beta-like" evidence="12">
    <location>
        <begin position="104"/>
        <end position="265"/>
    </location>
</feature>
<comment type="function">
    <text evidence="10">tRNA nucleus export receptor which facilitates tRNA translocation across the nuclear pore complex. Involved in pre-tRNA splicing, probably by affecting the interaction of pre-tRNA with splicing endonuclease.</text>
</comment>
<evidence type="ECO:0000256" key="10">
    <source>
        <dbReference type="ARBA" id="ARBA00025147"/>
    </source>
</evidence>
<sequence length="1024" mass="114621">MQAQVENAIELAWNPATDQSLKEQAFQFLNQLRSDPQGWQVCTTLFTQTPKRSEVVRLVSLEIINNAVSTHSLDGGNLTFLKDALLDYVRRTYGTITETELDTPAVQNKLTQTLTYLFVHLYASGWESFVRDFLDLTRLPNSTQRDNLAGVVLYLRILSSIHDEIADILLSRQSSEAKRNNDLKDFLRDRDMATIANSWKEFLAEYTNQNDVVLEMTLKVIAKWVSWIDISLVINQEMLNLLLPLVGRTNSAGTEDRVRDAAIDTFTETVAKKMKPADKIEMISFLNLRDIIAQLLASPPLNEFKGTPRYDTDLAEAVAKLTNTVVTDIVRVLEDGQVGNETRASAERLLQDFLPSLLRLFSDEYDEICSTVIPSLTDLLTFLRKVGPLPASYSEMLPPILNAIIQKVKYDETSSWGAEDEQTDEAEFQELRKKLQILQKSVAAVDQDLYIDILSTLVANTFARLDQEGSRMDWRDLDLALHEMYLFGELALPNSGLTPKSQPNSVASERLVAIMSKMIESDIATFPHPAILLQYMEICVRYCVFFDAHQEYIPRVLENFVRLVHHEHVRIRTRSWYLFLRLVKHLRSQVGNVAETVIQSIGDLLPIKAEVPGEDADDDMSSDESDHSADAVFNSQLFLFEAVGCISSTTATPPDQQALYARMVLDPLFHDMEQHLPRAKAGDAQASLQIHHIVMALGTLANGFTEGHPAQGNKRPPLREVSQEFSRAAEAILIALSELNSNSEIRTACRSAFSKLLGVLGSAVLPQLPQWIDGLLSQSSSKDEMAMFLRLLEQVVYSFKGEIYTVLDLLLTPLLQRVFSGLSEPISGTDDEIQLQELRREFLTFVQIILIHDLSGVLVSETNQGFFEPLISTIITLAKTIGHGNLAASRLGFNVLSRMATAWGGPDIASISSNPTPPVSAPSPAIPGFDQFMIERFHTACWEVLQDPQFKPYSDAQSKQVLNELAGLEQTIYAKTGDVFIQHLQSVAFPSLGIDGTDFLRSLTTSTDRKAFANYLQGLLKSRR</sequence>
<evidence type="ECO:0000256" key="7">
    <source>
        <dbReference type="ARBA" id="ARBA00022694"/>
    </source>
</evidence>
<dbReference type="Pfam" id="PF19282">
    <property type="entry name" value="Exportin-T"/>
    <property type="match status" value="1"/>
</dbReference>
<dbReference type="Pfam" id="PF08389">
    <property type="entry name" value="Xpo1"/>
    <property type="match status" value="1"/>
</dbReference>
<proteinExistence type="inferred from homology"/>
<evidence type="ECO:0000259" key="13">
    <source>
        <dbReference type="Pfam" id="PF19282"/>
    </source>
</evidence>
<dbReference type="InterPro" id="IPR016024">
    <property type="entry name" value="ARM-type_fold"/>
</dbReference>
<evidence type="ECO:0000256" key="1">
    <source>
        <dbReference type="ARBA" id="ARBA00004496"/>
    </source>
</evidence>
<comment type="similarity">
    <text evidence="2 11">Belongs to the exportin family.</text>
</comment>